<organism evidence="1">
    <name type="scientific">Podoviridae sp. ct1h53</name>
    <dbReference type="NCBI Taxonomy" id="2826536"/>
    <lineage>
        <taxon>Viruses</taxon>
        <taxon>Duplodnaviria</taxon>
        <taxon>Heunggongvirae</taxon>
        <taxon>Uroviricota</taxon>
        <taxon>Caudoviricetes</taxon>
    </lineage>
</organism>
<dbReference type="EMBL" id="BK014902">
    <property type="protein sequence ID" value="DAD81525.1"/>
    <property type="molecule type" value="Genomic_DNA"/>
</dbReference>
<evidence type="ECO:0000313" key="1">
    <source>
        <dbReference type="EMBL" id="DAD81525.1"/>
    </source>
</evidence>
<sequence>MDRITKIREEIGGKQVDLTFYGRFCSLIEDDRKIILRAIKNGRKKGVIGAIQPGRHDRIWTTWSIAFDDLKVGDTVEFSTSGKYNPGFHATEKYVGCVEWIKGSECAIKTGNGMAVVLIKHIERVVK</sequence>
<name>A0A8S5MGQ9_9CAUD</name>
<reference evidence="1" key="1">
    <citation type="journal article" date="2021" name="Proc. Natl. Acad. Sci. U.S.A.">
        <title>A Catalog of Tens of Thousands of Viruses from Human Metagenomes Reveals Hidden Associations with Chronic Diseases.</title>
        <authorList>
            <person name="Tisza M.J."/>
            <person name="Buck C.B."/>
        </authorList>
    </citation>
    <scope>NUCLEOTIDE SEQUENCE</scope>
    <source>
        <strain evidence="1">Ct1h53</strain>
    </source>
</reference>
<proteinExistence type="predicted"/>
<accession>A0A8S5MGQ9</accession>
<protein>
    <submittedName>
        <fullName evidence="1">Uncharacterized protein</fullName>
    </submittedName>
</protein>